<dbReference type="PANTHER" id="PTHR10293">
    <property type="entry name" value="GLUTAREDOXIN FAMILY MEMBER"/>
    <property type="match status" value="1"/>
</dbReference>
<dbReference type="GO" id="GO:0005759">
    <property type="term" value="C:mitochondrial matrix"/>
    <property type="evidence" value="ECO:0007669"/>
    <property type="project" value="TreeGrafter"/>
</dbReference>
<dbReference type="Pfam" id="PF00462">
    <property type="entry name" value="Glutaredoxin"/>
    <property type="match status" value="1"/>
</dbReference>
<keyword evidence="4" id="KW-0411">Iron-sulfur</keyword>
<evidence type="ECO:0000256" key="3">
    <source>
        <dbReference type="ARBA" id="ARBA00023004"/>
    </source>
</evidence>
<gene>
    <name evidence="7" type="ORF">OSTQU699_LOCUS7486</name>
</gene>
<dbReference type="InterPro" id="IPR036249">
    <property type="entry name" value="Thioredoxin-like_sf"/>
</dbReference>
<dbReference type="CDD" id="cd03028">
    <property type="entry name" value="GRX_PICOT_like"/>
    <property type="match status" value="1"/>
</dbReference>
<dbReference type="InterPro" id="IPR033658">
    <property type="entry name" value="GRX_PICOT-like"/>
</dbReference>
<keyword evidence="8" id="KW-1185">Reference proteome</keyword>
<organism evidence="7 8">
    <name type="scientific">Ostreobium quekettii</name>
    <dbReference type="NCBI Taxonomy" id="121088"/>
    <lineage>
        <taxon>Eukaryota</taxon>
        <taxon>Viridiplantae</taxon>
        <taxon>Chlorophyta</taxon>
        <taxon>core chlorophytes</taxon>
        <taxon>Ulvophyceae</taxon>
        <taxon>TCBD clade</taxon>
        <taxon>Bryopsidales</taxon>
        <taxon>Ostreobineae</taxon>
        <taxon>Ostreobiaceae</taxon>
        <taxon>Ostreobium</taxon>
    </lineage>
</organism>
<keyword evidence="3" id="KW-0408">Iron</keyword>
<name>A0A8S1J386_9CHLO</name>
<dbReference type="InterPro" id="IPR004480">
    <property type="entry name" value="Monothiol_GRX-rel"/>
</dbReference>
<dbReference type="GO" id="GO:0046872">
    <property type="term" value="F:metal ion binding"/>
    <property type="evidence" value="ECO:0007669"/>
    <property type="project" value="UniProtKB-KW"/>
</dbReference>
<dbReference type="GO" id="GO:0051536">
    <property type="term" value="F:iron-sulfur cluster binding"/>
    <property type="evidence" value="ECO:0007669"/>
    <property type="project" value="UniProtKB-KW"/>
</dbReference>
<protein>
    <recommendedName>
        <fullName evidence="6">Glutaredoxin domain-containing protein</fullName>
    </recommendedName>
</protein>
<evidence type="ECO:0000256" key="5">
    <source>
        <dbReference type="SAM" id="MobiDB-lite"/>
    </source>
</evidence>
<dbReference type="InterPro" id="IPR002109">
    <property type="entry name" value="Glutaredoxin"/>
</dbReference>
<evidence type="ECO:0000259" key="6">
    <source>
        <dbReference type="Pfam" id="PF00462"/>
    </source>
</evidence>
<comment type="caution">
    <text evidence="7">The sequence shown here is derived from an EMBL/GenBank/DDBJ whole genome shotgun (WGS) entry which is preliminary data.</text>
</comment>
<sequence>MEQYIAESGNVPPGNAPGEKKWQTRRVRRARPEIKLTPGKGIEDLTCSVEDLVDRVVKDNKVVAFIKGTRTKPECGFSYQVLTLLNKSQVDYEVVNVLDEVHNPGVRDAVKNYSQWPTIPQVFVDGELIGGADIVTEMDDKGELVNVLTAATAKS</sequence>
<dbReference type="Proteomes" id="UP000708148">
    <property type="component" value="Unassembled WGS sequence"/>
</dbReference>
<dbReference type="EMBL" id="CAJHUC010001719">
    <property type="protein sequence ID" value="CAD7702129.1"/>
    <property type="molecule type" value="Genomic_DNA"/>
</dbReference>
<dbReference type="PROSITE" id="PS51354">
    <property type="entry name" value="GLUTAREDOXIN_2"/>
    <property type="match status" value="1"/>
</dbReference>
<evidence type="ECO:0000256" key="1">
    <source>
        <dbReference type="ARBA" id="ARBA00008983"/>
    </source>
</evidence>
<dbReference type="SUPFAM" id="SSF52833">
    <property type="entry name" value="Thioredoxin-like"/>
    <property type="match status" value="1"/>
</dbReference>
<reference evidence="7" key="1">
    <citation type="submission" date="2020-12" db="EMBL/GenBank/DDBJ databases">
        <authorList>
            <person name="Iha C."/>
        </authorList>
    </citation>
    <scope>NUCLEOTIDE SEQUENCE</scope>
</reference>
<evidence type="ECO:0000313" key="7">
    <source>
        <dbReference type="EMBL" id="CAD7702129.1"/>
    </source>
</evidence>
<proteinExistence type="inferred from homology"/>
<keyword evidence="2" id="KW-0479">Metal-binding</keyword>
<dbReference type="Gene3D" id="3.40.30.10">
    <property type="entry name" value="Glutaredoxin"/>
    <property type="match status" value="1"/>
</dbReference>
<dbReference type="PANTHER" id="PTHR10293:SF45">
    <property type="entry name" value="BIFUNCTIONAL MONOTHIOL GLUTAREDOXIN-S16, CHLOROPLASTIC"/>
    <property type="match status" value="1"/>
</dbReference>
<evidence type="ECO:0000256" key="4">
    <source>
        <dbReference type="ARBA" id="ARBA00023014"/>
    </source>
</evidence>
<dbReference type="AlphaFoldDB" id="A0A8S1J386"/>
<accession>A0A8S1J386</accession>
<feature type="domain" description="Glutaredoxin" evidence="6">
    <location>
        <begin position="71"/>
        <end position="129"/>
    </location>
</feature>
<evidence type="ECO:0000313" key="8">
    <source>
        <dbReference type="Proteomes" id="UP000708148"/>
    </source>
</evidence>
<feature type="region of interest" description="Disordered" evidence="5">
    <location>
        <begin position="1"/>
        <end position="24"/>
    </location>
</feature>
<evidence type="ECO:0000256" key="2">
    <source>
        <dbReference type="ARBA" id="ARBA00022723"/>
    </source>
</evidence>
<comment type="similarity">
    <text evidence="1">Belongs to the glutaredoxin family. CGFS subfamily.</text>
</comment>
<dbReference type="OrthoDB" id="415696at2759"/>